<feature type="signal peptide" evidence="3">
    <location>
        <begin position="1"/>
        <end position="27"/>
    </location>
</feature>
<feature type="region of interest" description="Disordered" evidence="1">
    <location>
        <begin position="1194"/>
        <end position="1218"/>
    </location>
</feature>
<dbReference type="Proteomes" id="UP000718821">
    <property type="component" value="Unassembled WGS sequence"/>
</dbReference>
<evidence type="ECO:0000256" key="3">
    <source>
        <dbReference type="SAM" id="SignalP"/>
    </source>
</evidence>
<dbReference type="AlphaFoldDB" id="A0A938X0G3"/>
<dbReference type="PANTHER" id="PTHR22925:SF3">
    <property type="entry name" value="GLYCOSYL HYDROLASE FAMILY PROTEIN 43"/>
    <property type="match status" value="1"/>
</dbReference>
<feature type="domain" description="Bacterial Ig-like" evidence="4">
    <location>
        <begin position="887"/>
        <end position="918"/>
    </location>
</feature>
<reference evidence="5" key="2">
    <citation type="journal article" date="2021" name="Sci. Rep.">
        <title>The distribution of antibiotic resistance genes in chicken gut microbiota commensals.</title>
        <authorList>
            <person name="Juricova H."/>
            <person name="Matiasovicova J."/>
            <person name="Kubasova T."/>
            <person name="Cejkova D."/>
            <person name="Rychlik I."/>
        </authorList>
    </citation>
    <scope>NUCLEOTIDE SEQUENCE</scope>
    <source>
        <strain evidence="5">An836</strain>
    </source>
</reference>
<proteinExistence type="predicted"/>
<dbReference type="SUPFAM" id="SSF75005">
    <property type="entry name" value="Arabinanase/levansucrase/invertase"/>
    <property type="match status" value="1"/>
</dbReference>
<evidence type="ECO:0000313" key="5">
    <source>
        <dbReference type="EMBL" id="MBM6700418.1"/>
    </source>
</evidence>
<feature type="region of interest" description="Disordered" evidence="1">
    <location>
        <begin position="108"/>
        <end position="130"/>
    </location>
</feature>
<evidence type="ECO:0000259" key="4">
    <source>
        <dbReference type="Pfam" id="PF07532"/>
    </source>
</evidence>
<dbReference type="Gene3D" id="2.115.10.20">
    <property type="entry name" value="Glycosyl hydrolase domain, family 43"/>
    <property type="match status" value="1"/>
</dbReference>
<organism evidence="5 6">
    <name type="scientific">Bifidobacterium pullorum subsp. saeculare</name>
    <dbReference type="NCBI Taxonomy" id="78257"/>
    <lineage>
        <taxon>Bacteria</taxon>
        <taxon>Bacillati</taxon>
        <taxon>Actinomycetota</taxon>
        <taxon>Actinomycetes</taxon>
        <taxon>Bifidobacteriales</taxon>
        <taxon>Bifidobacteriaceae</taxon>
        <taxon>Bifidobacterium</taxon>
    </lineage>
</organism>
<dbReference type="PANTHER" id="PTHR22925">
    <property type="entry name" value="GLYCOSYL HYDROLASE 43 FAMILY MEMBER"/>
    <property type="match status" value="1"/>
</dbReference>
<reference evidence="5" key="1">
    <citation type="submission" date="2020-08" db="EMBL/GenBank/DDBJ databases">
        <authorList>
            <person name="Cejkova D."/>
            <person name="Kubasova T."/>
            <person name="Jahodarova E."/>
            <person name="Rychlik I."/>
        </authorList>
    </citation>
    <scope>NUCLEOTIDE SEQUENCE</scope>
    <source>
        <strain evidence="5">An836</strain>
    </source>
</reference>
<gene>
    <name evidence="5" type="ORF">H7U32_08965</name>
</gene>
<keyword evidence="2" id="KW-1133">Transmembrane helix</keyword>
<keyword evidence="2" id="KW-0472">Membrane</keyword>
<sequence>MNTRIIGMVAAAALLCGSALVPTAALGSEPTGDDAVASQQTAMAGGTSADGDSTTEAMTDALNASVASEERLANAQAGQTKATDATGDPGGRDALKTLLQNTEEKDLKPLASGYRADDSGTAPYDSVKPNADDLAKLNEARDAAQKIVDDASATADDVTKASDALQKAFDAVRFIYHYTGISGTAGARIYDNNGNLIQAHGAGIQKAKTSLLAKDDQKLDKNGDGYVYIWCGEDKTDRLVAHGVRIYYSDDLYNWTDKGLGFQTYLGDQDLKNKMAGADPVYQKYYNVENIEHDPDYTNIYGKDFQVFAHDKSNYDIDSPQDALDKLLWDLKALYGDGSNPTKTSCVFERPKIVYNEHTNRWIVWFHADGPQYGNEDTATYSKAKAGVAVSTTGDPAGPYKYLGSFRMSPGTNESNPGMARDMNVYVDDKDENGDEVKDAYLIYASNENRDLTISLLDSTYTKLVKPVAEQQMGTSVKNGDTYNIIATNSKESPAPVKWNGHYYFIYSHTTGWAPNENEYTISEGDNIMGPYHEIGTPFVDGTGPNQSHTNSFYTQSSSIIPVDPQKGLFIYWGDRWFNPDTGNDISQSRYVMVPMQFVGTEMRVMPAVDWTLEDLQQYEAVTIKTQLPTETGSMSELMAKLPKTLNVQVGDDKTTATTPVTWDPYYGADQPAGSVTVTGHLPELHNVEIHFTVTVYPKNTVLFMDAGSDAANESDYYTSIVRNAPNLINRDHSDQLYSEGGWGLASTVGVDVEKYGASSNDIYETGYYALGGKNVQYRADLKAGSYSVTAGFKEWWAQWNERKVKFTVSADGKDLASTQLTPSGSGSSTNALTFTLDQDATVTFTAARGDGEGKDPYLSWISVVESDPKDVASVAPVEGTVGFLAGTTPTLPDTATVTLNNGTTETRDVTWHYDADSIVEFHPTEVRGSVEGTTLPAVATVQKIPAGLGYFIDVNGGENSPTYANAKKLTKGGLTNAKADQAFDEAAGWGNASVNYGTENTGSADPFDSGIYAGKNGKADQLSYKLTLAPGTHTVTLGFHDWWNQSRPTTVTYQMDGMGEPAELTSTTVTSAKTSASGTIVVPDGDPRVVTITLTSPQGTGPVLSWISTVKQEKQPTPVSAKEVTVNATVGDDVAAKLPKTVTVTYSDNSTKDVAVTWDQVDWASQPAGTVTVKGTLEGIAPSVLQATATVTLSGSSGEPGEPQTPAGAEQPSAPTTASTGAAVAGIVIAVVVLAAAGVALIVLRHRRV</sequence>
<feature type="chain" id="PRO_5036837897" evidence="3">
    <location>
        <begin position="28"/>
        <end position="1250"/>
    </location>
</feature>
<evidence type="ECO:0000313" key="6">
    <source>
        <dbReference type="Proteomes" id="UP000718821"/>
    </source>
</evidence>
<dbReference type="Pfam" id="PF07532">
    <property type="entry name" value="Big_4"/>
    <property type="match status" value="2"/>
</dbReference>
<name>A0A938X0G3_9BIFI</name>
<feature type="region of interest" description="Disordered" evidence="1">
    <location>
        <begin position="73"/>
        <end position="93"/>
    </location>
</feature>
<dbReference type="InterPro" id="IPR023296">
    <property type="entry name" value="Glyco_hydro_beta-prop_sf"/>
</dbReference>
<feature type="domain" description="Bacterial Ig-like" evidence="4">
    <location>
        <begin position="1127"/>
        <end position="1181"/>
    </location>
</feature>
<dbReference type="EMBL" id="JACLYU010000031">
    <property type="protein sequence ID" value="MBM6700418.1"/>
    <property type="molecule type" value="Genomic_DNA"/>
</dbReference>
<keyword evidence="6" id="KW-1185">Reference proteome</keyword>
<accession>A0A938X0G3</accession>
<evidence type="ECO:0000256" key="1">
    <source>
        <dbReference type="SAM" id="MobiDB-lite"/>
    </source>
</evidence>
<dbReference type="InterPro" id="IPR011081">
    <property type="entry name" value="Big_4"/>
</dbReference>
<evidence type="ECO:0000256" key="2">
    <source>
        <dbReference type="SAM" id="Phobius"/>
    </source>
</evidence>
<dbReference type="RefSeq" id="WP_204469736.1">
    <property type="nucleotide sequence ID" value="NZ_JACLYU010000031.1"/>
</dbReference>
<keyword evidence="2" id="KW-0812">Transmembrane</keyword>
<feature type="transmembrane region" description="Helical" evidence="2">
    <location>
        <begin position="1223"/>
        <end position="1245"/>
    </location>
</feature>
<comment type="caution">
    <text evidence="5">The sequence shown here is derived from an EMBL/GenBank/DDBJ whole genome shotgun (WGS) entry which is preliminary data.</text>
</comment>
<protein>
    <submittedName>
        <fullName evidence="5">Ig-like domain-containing protein</fullName>
    </submittedName>
</protein>
<keyword evidence="3" id="KW-0732">Signal</keyword>